<dbReference type="EMBL" id="LAZR01063004">
    <property type="protein sequence ID" value="KKK60368.1"/>
    <property type="molecule type" value="Genomic_DNA"/>
</dbReference>
<gene>
    <name evidence="1" type="ORF">LCGC14_3025060</name>
</gene>
<evidence type="ECO:0000313" key="1">
    <source>
        <dbReference type="EMBL" id="KKK60368.1"/>
    </source>
</evidence>
<comment type="caution">
    <text evidence="1">The sequence shown here is derived from an EMBL/GenBank/DDBJ whole genome shotgun (WGS) entry which is preliminary data.</text>
</comment>
<proteinExistence type="predicted"/>
<name>A0A0F8WUL7_9ZZZZ</name>
<protein>
    <submittedName>
        <fullName evidence="1">Uncharacterized protein</fullName>
    </submittedName>
</protein>
<dbReference type="AlphaFoldDB" id="A0A0F8WUL7"/>
<reference evidence="1" key="1">
    <citation type="journal article" date="2015" name="Nature">
        <title>Complex archaea that bridge the gap between prokaryotes and eukaryotes.</title>
        <authorList>
            <person name="Spang A."/>
            <person name="Saw J.H."/>
            <person name="Jorgensen S.L."/>
            <person name="Zaremba-Niedzwiedzka K."/>
            <person name="Martijn J."/>
            <person name="Lind A.E."/>
            <person name="van Eijk R."/>
            <person name="Schleper C."/>
            <person name="Guy L."/>
            <person name="Ettema T.J."/>
        </authorList>
    </citation>
    <scope>NUCLEOTIDE SEQUENCE</scope>
</reference>
<organism evidence="1">
    <name type="scientific">marine sediment metagenome</name>
    <dbReference type="NCBI Taxonomy" id="412755"/>
    <lineage>
        <taxon>unclassified sequences</taxon>
        <taxon>metagenomes</taxon>
        <taxon>ecological metagenomes</taxon>
    </lineage>
</organism>
<sequence length="141" mass="14852">MPEGFILGPPGFILGPQPGFILGAPSEQLTLPEISPEITVDTPEALSLAAGAVQHDSALLHAAGVDAEVCEAAHVRIGGDLDGGRGERRIILHTVHPVAINARPTKNVFTKLPPRSFALPLIPTRRCPRCWAQTTPFGLSG</sequence>
<accession>A0A0F8WUL7</accession>